<keyword evidence="1" id="KW-0282">Flagellum</keyword>
<dbReference type="InterPro" id="IPR036300">
    <property type="entry name" value="MIR_dom_sf"/>
</dbReference>
<dbReference type="Pfam" id="PF24569">
    <property type="entry name" value="CFAP161"/>
    <property type="match status" value="1"/>
</dbReference>
<keyword evidence="1" id="KW-0969">Cilium</keyword>
<dbReference type="Gene3D" id="2.80.10.50">
    <property type="match status" value="1"/>
</dbReference>
<protein>
    <submittedName>
        <fullName evidence="1">Cilia-and flagella-associated protein 161</fullName>
    </submittedName>
</protein>
<dbReference type="EMBL" id="BMAV01027883">
    <property type="protein sequence ID" value="GFS63137.1"/>
    <property type="molecule type" value="Genomic_DNA"/>
</dbReference>
<comment type="caution">
    <text evidence="1">The sequence shown here is derived from an EMBL/GenBank/DDBJ whole genome shotgun (WGS) entry which is preliminary data.</text>
</comment>
<dbReference type="SUPFAM" id="SSF82109">
    <property type="entry name" value="MIR domain"/>
    <property type="match status" value="1"/>
</dbReference>
<accession>A0A8X6IXY0</accession>
<organism evidence="1 2">
    <name type="scientific">Trichonephila inaurata madagascariensis</name>
    <dbReference type="NCBI Taxonomy" id="2747483"/>
    <lineage>
        <taxon>Eukaryota</taxon>
        <taxon>Metazoa</taxon>
        <taxon>Ecdysozoa</taxon>
        <taxon>Arthropoda</taxon>
        <taxon>Chelicerata</taxon>
        <taxon>Arachnida</taxon>
        <taxon>Araneae</taxon>
        <taxon>Araneomorphae</taxon>
        <taxon>Entelegynae</taxon>
        <taxon>Araneoidea</taxon>
        <taxon>Nephilidae</taxon>
        <taxon>Trichonephila</taxon>
        <taxon>Trichonephila inaurata</taxon>
    </lineage>
</organism>
<dbReference type="PANTHER" id="PTHR24274:SF1">
    <property type="entry name" value="CILIA- AND FLAGELLA-ASSOCIATED PROTEIN 161"/>
    <property type="match status" value="1"/>
</dbReference>
<keyword evidence="2" id="KW-1185">Reference proteome</keyword>
<dbReference type="GO" id="GO:0060271">
    <property type="term" value="P:cilium assembly"/>
    <property type="evidence" value="ECO:0007669"/>
    <property type="project" value="TreeGrafter"/>
</dbReference>
<keyword evidence="1" id="KW-0966">Cell projection</keyword>
<dbReference type="GO" id="GO:0031514">
    <property type="term" value="C:motile cilium"/>
    <property type="evidence" value="ECO:0007669"/>
    <property type="project" value="TreeGrafter"/>
</dbReference>
<dbReference type="PANTHER" id="PTHR24274">
    <property type="entry name" value="CILIA- AND FLAGELLA-ASSOCIATED PROTEIN 161"/>
    <property type="match status" value="1"/>
</dbReference>
<evidence type="ECO:0000313" key="1">
    <source>
        <dbReference type="EMBL" id="GFS63137.1"/>
    </source>
</evidence>
<proteinExistence type="predicted"/>
<dbReference type="AlphaFoldDB" id="A0A8X6IXY0"/>
<reference evidence="1" key="1">
    <citation type="submission" date="2020-08" db="EMBL/GenBank/DDBJ databases">
        <title>Multicomponent nature underlies the extraordinary mechanical properties of spider dragline silk.</title>
        <authorList>
            <person name="Kono N."/>
            <person name="Nakamura H."/>
            <person name="Mori M."/>
            <person name="Yoshida Y."/>
            <person name="Ohtoshi R."/>
            <person name="Malay A.D."/>
            <person name="Moran D.A.P."/>
            <person name="Tomita M."/>
            <person name="Numata K."/>
            <person name="Arakawa K."/>
        </authorList>
    </citation>
    <scope>NUCLEOTIDE SEQUENCE</scope>
</reference>
<dbReference type="InterPro" id="IPR055325">
    <property type="entry name" value="CF161"/>
</dbReference>
<dbReference type="Proteomes" id="UP000886998">
    <property type="component" value="Unassembled WGS sequence"/>
</dbReference>
<gene>
    <name evidence="1" type="primary">CFAP161</name>
    <name evidence="1" type="ORF">TNIN_240881</name>
</gene>
<name>A0A8X6IXY0_9ARAC</name>
<evidence type="ECO:0000313" key="2">
    <source>
        <dbReference type="Proteomes" id="UP000886998"/>
    </source>
</evidence>
<sequence length="300" mass="34837">MNRTGIQGFYETSRDRKQKFANQRHKYSDFGVLLDYWFDERARAEAETEVMLYKMSKNQLGFQKLDRYLVTISRPIQLTRNLDGFVHHSDIIRLKWTEISSGRLYFLAALPFSVANDGTFEEPCLATATEDSRIMARSAFHVFRNNNLIPNHIPLTYGECILFCTVDGTGHRLLECEQKSFSTYARKSDHREVKWVKELSSRSLWKILHVDKDKRRKTEGKFVKSNTDVILRNLATGQNLAFEKNTSMNTVLGEEKEVSGHLYLDRFKNEEAENVWQLEAPLMGPEDYGGPIHLPRCETL</sequence>
<dbReference type="OrthoDB" id="2126411at2759"/>